<dbReference type="OrthoDB" id="5291399at2"/>
<dbReference type="InterPro" id="IPR001303">
    <property type="entry name" value="Aldolase_II/adducin_N"/>
</dbReference>
<dbReference type="SUPFAM" id="SSF53639">
    <property type="entry name" value="AraD/HMP-PK domain-like"/>
    <property type="match status" value="1"/>
</dbReference>
<evidence type="ECO:0000256" key="1">
    <source>
        <dbReference type="ARBA" id="ARBA00022723"/>
    </source>
</evidence>
<dbReference type="GO" id="GO:0005829">
    <property type="term" value="C:cytosol"/>
    <property type="evidence" value="ECO:0007669"/>
    <property type="project" value="TreeGrafter"/>
</dbReference>
<dbReference type="EMBL" id="CP039690">
    <property type="protein sequence ID" value="QCI67503.1"/>
    <property type="molecule type" value="Genomic_DNA"/>
</dbReference>
<dbReference type="KEGG" id="pstg:E8M01_26730"/>
<name>A0A4D7B9Q8_9HYPH</name>
<dbReference type="PANTHER" id="PTHR22789">
    <property type="entry name" value="FUCULOSE PHOSPHATE ALDOLASE"/>
    <property type="match status" value="1"/>
</dbReference>
<evidence type="ECO:0000313" key="4">
    <source>
        <dbReference type="EMBL" id="QCI67503.1"/>
    </source>
</evidence>
<dbReference type="SMART" id="SM01007">
    <property type="entry name" value="Aldolase_II"/>
    <property type="match status" value="1"/>
</dbReference>
<dbReference type="AlphaFoldDB" id="A0A4D7B9Q8"/>
<sequence length="218" mass="23480">MTDETGLRAELIETCRKMNRLGINKGTSGNVSVRHGEGFLISPTGVDYDALRPELIVQVRFDGSFDGDVLPSSEWRLHRDILRERDDLGAIVHTHSTHATALAIMGLDIPAIHYSIAAAGGPDIRCAAYATFGTQELADAVLAALRDRRACLLAHHGVVAAHVSMAKALSLAVTVEELAKQYILCRGMGVPPALAEAEIMTVVGKYQSYGQQPARLHS</sequence>
<protein>
    <submittedName>
        <fullName evidence="4">Class II aldolase</fullName>
    </submittedName>
</protein>
<keyword evidence="5" id="KW-1185">Reference proteome</keyword>
<feature type="domain" description="Class II aldolase/adducin N-terminal" evidence="3">
    <location>
        <begin position="9"/>
        <end position="183"/>
    </location>
</feature>
<evidence type="ECO:0000256" key="2">
    <source>
        <dbReference type="ARBA" id="ARBA00023239"/>
    </source>
</evidence>
<reference evidence="4 5" key="1">
    <citation type="submission" date="2019-04" db="EMBL/GenBank/DDBJ databases">
        <title>Phreatobacter aquaticus sp. nov.</title>
        <authorList>
            <person name="Choi A."/>
        </authorList>
    </citation>
    <scope>NUCLEOTIDE SEQUENCE [LARGE SCALE GENOMIC DNA]</scope>
    <source>
        <strain evidence="4 5">KCTC 52518</strain>
    </source>
</reference>
<dbReference type="PANTHER" id="PTHR22789:SF0">
    <property type="entry name" value="3-OXO-TETRONATE 4-PHOSPHATE DECARBOXYLASE-RELATED"/>
    <property type="match status" value="1"/>
</dbReference>
<organism evidence="4 5">
    <name type="scientific">Phreatobacter stygius</name>
    <dbReference type="NCBI Taxonomy" id="1940610"/>
    <lineage>
        <taxon>Bacteria</taxon>
        <taxon>Pseudomonadati</taxon>
        <taxon>Pseudomonadota</taxon>
        <taxon>Alphaproteobacteria</taxon>
        <taxon>Hyphomicrobiales</taxon>
        <taxon>Phreatobacteraceae</taxon>
        <taxon>Phreatobacter</taxon>
    </lineage>
</organism>
<dbReference type="Proteomes" id="UP000298781">
    <property type="component" value="Chromosome"/>
</dbReference>
<gene>
    <name evidence="4" type="ORF">E8M01_26730</name>
</gene>
<dbReference type="Gene3D" id="3.40.225.10">
    <property type="entry name" value="Class II aldolase/adducin N-terminal domain"/>
    <property type="match status" value="1"/>
</dbReference>
<dbReference type="GO" id="GO:0019323">
    <property type="term" value="P:pentose catabolic process"/>
    <property type="evidence" value="ECO:0007669"/>
    <property type="project" value="TreeGrafter"/>
</dbReference>
<keyword evidence="1" id="KW-0479">Metal-binding</keyword>
<evidence type="ECO:0000313" key="5">
    <source>
        <dbReference type="Proteomes" id="UP000298781"/>
    </source>
</evidence>
<dbReference type="InterPro" id="IPR050197">
    <property type="entry name" value="Aldolase_class_II_sugar_metab"/>
</dbReference>
<proteinExistence type="predicted"/>
<dbReference type="GO" id="GO:0016832">
    <property type="term" value="F:aldehyde-lyase activity"/>
    <property type="evidence" value="ECO:0007669"/>
    <property type="project" value="TreeGrafter"/>
</dbReference>
<dbReference type="Pfam" id="PF00596">
    <property type="entry name" value="Aldolase_II"/>
    <property type="match status" value="1"/>
</dbReference>
<evidence type="ECO:0000259" key="3">
    <source>
        <dbReference type="SMART" id="SM01007"/>
    </source>
</evidence>
<dbReference type="InterPro" id="IPR036409">
    <property type="entry name" value="Aldolase_II/adducin_N_sf"/>
</dbReference>
<dbReference type="GO" id="GO:0046872">
    <property type="term" value="F:metal ion binding"/>
    <property type="evidence" value="ECO:0007669"/>
    <property type="project" value="UniProtKB-KW"/>
</dbReference>
<keyword evidence="2" id="KW-0456">Lyase</keyword>
<accession>A0A4D7B9Q8</accession>